<dbReference type="Gene3D" id="3.40.50.360">
    <property type="match status" value="1"/>
</dbReference>
<dbReference type="PANTHER" id="PTHR19384">
    <property type="entry name" value="NITRIC OXIDE SYNTHASE-RELATED"/>
    <property type="match status" value="1"/>
</dbReference>
<keyword evidence="6 21" id="KW-0812">Transmembrane</keyword>
<keyword evidence="12" id="KW-0560">Oxidoreductase</keyword>
<feature type="transmembrane region" description="Helical" evidence="21">
    <location>
        <begin position="31"/>
        <end position="50"/>
    </location>
</feature>
<name>A0AAN6EZJ9_EXODE</name>
<dbReference type="SUPFAM" id="SSF52343">
    <property type="entry name" value="Ferredoxin reductase-like, C-terminal NADP-linked domain"/>
    <property type="match status" value="1"/>
</dbReference>
<evidence type="ECO:0000256" key="4">
    <source>
        <dbReference type="ARBA" id="ARBA00022630"/>
    </source>
</evidence>
<evidence type="ECO:0000259" key="22">
    <source>
        <dbReference type="PROSITE" id="PS50902"/>
    </source>
</evidence>
<comment type="caution">
    <text evidence="24">The sequence shown here is derived from an EMBL/GenBank/DDBJ whole genome shotgun (WGS) entry which is preliminary data.</text>
</comment>
<keyword evidence="10" id="KW-0752">Steroid biosynthesis</keyword>
<dbReference type="AlphaFoldDB" id="A0AAN6EZJ9"/>
<evidence type="ECO:0000256" key="14">
    <source>
        <dbReference type="ARBA" id="ARBA00023098"/>
    </source>
</evidence>
<dbReference type="InterPro" id="IPR017927">
    <property type="entry name" value="FAD-bd_FR_type"/>
</dbReference>
<comment type="catalytic activity">
    <reaction evidence="19">
        <text>2 oxidized [cytochrome P450] + NADPH = 2 reduced [cytochrome P450] + NADP(+) + H(+)</text>
        <dbReference type="Rhea" id="RHEA:24040"/>
        <dbReference type="Rhea" id="RHEA-COMP:14627"/>
        <dbReference type="Rhea" id="RHEA-COMP:14628"/>
        <dbReference type="ChEBI" id="CHEBI:15378"/>
        <dbReference type="ChEBI" id="CHEBI:55376"/>
        <dbReference type="ChEBI" id="CHEBI:57783"/>
        <dbReference type="ChEBI" id="CHEBI:58349"/>
        <dbReference type="ChEBI" id="CHEBI:60344"/>
        <dbReference type="EC" id="1.6.2.4"/>
    </reaction>
</comment>
<evidence type="ECO:0000256" key="13">
    <source>
        <dbReference type="ARBA" id="ARBA00023011"/>
    </source>
</evidence>
<evidence type="ECO:0000256" key="7">
    <source>
        <dbReference type="ARBA" id="ARBA00022824"/>
    </source>
</evidence>
<keyword evidence="14" id="KW-0443">Lipid metabolism</keyword>
<evidence type="ECO:0000256" key="3">
    <source>
        <dbReference type="ARBA" id="ARBA00022516"/>
    </source>
</evidence>
<keyword evidence="5" id="KW-0288">FMN</keyword>
<keyword evidence="17" id="KW-0753">Steroid metabolism</keyword>
<dbReference type="InterPro" id="IPR029039">
    <property type="entry name" value="Flavoprotein-like_sf"/>
</dbReference>
<keyword evidence="3" id="KW-0444">Lipid biosynthesis</keyword>
<dbReference type="InterPro" id="IPR003097">
    <property type="entry name" value="CysJ-like_FAD-binding"/>
</dbReference>
<dbReference type="InterPro" id="IPR001094">
    <property type="entry name" value="Flavdoxin-like"/>
</dbReference>
<dbReference type="InterPro" id="IPR023173">
    <property type="entry name" value="NADPH_Cyt_P450_Rdtase_alpha"/>
</dbReference>
<evidence type="ECO:0000259" key="23">
    <source>
        <dbReference type="PROSITE" id="PS51384"/>
    </source>
</evidence>
<dbReference type="EC" id="1.6.2.4" evidence="18"/>
<dbReference type="FunFam" id="3.40.50.360:FF:000036">
    <property type="entry name" value="NADPH--cytochrome P450 reductase"/>
    <property type="match status" value="1"/>
</dbReference>
<reference evidence="24" key="1">
    <citation type="submission" date="2023-01" db="EMBL/GenBank/DDBJ databases">
        <title>Exophiala dermititidis isolated from Cystic Fibrosis Patient.</title>
        <authorList>
            <person name="Kurbessoian T."/>
            <person name="Crocker A."/>
            <person name="Murante D."/>
            <person name="Hogan D.A."/>
            <person name="Stajich J.E."/>
        </authorList>
    </citation>
    <scope>NUCLEOTIDE SEQUENCE</scope>
    <source>
        <strain evidence="24">Ex8</strain>
    </source>
</reference>
<dbReference type="SUPFAM" id="SSF52218">
    <property type="entry name" value="Flavoproteins"/>
    <property type="match status" value="1"/>
</dbReference>
<dbReference type="FunFam" id="3.40.50.80:FF:000032">
    <property type="entry name" value="NADPH-dependent diflavin oxidoreductase 1"/>
    <property type="match status" value="1"/>
</dbReference>
<protein>
    <recommendedName>
        <fullName evidence="18">NADPH--hemoprotein reductase</fullName>
        <ecNumber evidence="18">1.6.2.4</ecNumber>
    </recommendedName>
</protein>
<dbReference type="InterPro" id="IPR001433">
    <property type="entry name" value="OxRdtase_FAD/NAD-bd"/>
</dbReference>
<keyword evidence="4" id="KW-0285">Flavoprotein</keyword>
<dbReference type="PRINTS" id="PR00369">
    <property type="entry name" value="FLAVODOXIN"/>
</dbReference>
<evidence type="ECO:0000256" key="9">
    <source>
        <dbReference type="ARBA" id="ARBA00022857"/>
    </source>
</evidence>
<evidence type="ECO:0000256" key="18">
    <source>
        <dbReference type="ARBA" id="ARBA00023797"/>
    </source>
</evidence>
<evidence type="ECO:0000256" key="1">
    <source>
        <dbReference type="ARBA" id="ARBA00001917"/>
    </source>
</evidence>
<dbReference type="PIRSF" id="PIRSF000208">
    <property type="entry name" value="P450R"/>
    <property type="match status" value="1"/>
</dbReference>
<dbReference type="PROSITE" id="PS51384">
    <property type="entry name" value="FAD_FR"/>
    <property type="match status" value="1"/>
</dbReference>
<dbReference type="InterPro" id="IPR001709">
    <property type="entry name" value="Flavoprot_Pyr_Nucl_cyt_Rdtase"/>
</dbReference>
<evidence type="ECO:0000256" key="15">
    <source>
        <dbReference type="ARBA" id="ARBA00023136"/>
    </source>
</evidence>
<evidence type="ECO:0000256" key="11">
    <source>
        <dbReference type="ARBA" id="ARBA00022989"/>
    </source>
</evidence>
<comment type="cofactor">
    <cofactor evidence="1">
        <name>FMN</name>
        <dbReference type="ChEBI" id="CHEBI:58210"/>
    </cofactor>
</comment>
<gene>
    <name evidence="24" type="ORF">HRR80_002613</name>
</gene>
<evidence type="ECO:0000256" key="17">
    <source>
        <dbReference type="ARBA" id="ARBA00023221"/>
    </source>
</evidence>
<proteinExistence type="predicted"/>
<dbReference type="InterPro" id="IPR017938">
    <property type="entry name" value="Riboflavin_synthase-like_b-brl"/>
</dbReference>
<dbReference type="GO" id="GO:0016126">
    <property type="term" value="P:sterol biosynthetic process"/>
    <property type="evidence" value="ECO:0007669"/>
    <property type="project" value="UniProtKB-KW"/>
</dbReference>
<accession>A0AAN6EZJ9</accession>
<dbReference type="GO" id="GO:0005829">
    <property type="term" value="C:cytosol"/>
    <property type="evidence" value="ECO:0007669"/>
    <property type="project" value="TreeGrafter"/>
</dbReference>
<dbReference type="InterPro" id="IPR023208">
    <property type="entry name" value="P450R"/>
</dbReference>
<dbReference type="Pfam" id="PF00258">
    <property type="entry name" value="Flavodoxin_1"/>
    <property type="match status" value="1"/>
</dbReference>
<dbReference type="Pfam" id="PF00667">
    <property type="entry name" value="FAD_binding_1"/>
    <property type="match status" value="1"/>
</dbReference>
<dbReference type="PRINTS" id="PR00371">
    <property type="entry name" value="FPNCR"/>
</dbReference>
<dbReference type="GO" id="GO:0010181">
    <property type="term" value="F:FMN binding"/>
    <property type="evidence" value="ECO:0007669"/>
    <property type="project" value="InterPro"/>
</dbReference>
<feature type="compositionally biased region" description="Polar residues" evidence="20">
    <location>
        <begin position="74"/>
        <end position="83"/>
    </location>
</feature>
<evidence type="ECO:0000256" key="20">
    <source>
        <dbReference type="SAM" id="MobiDB-lite"/>
    </source>
</evidence>
<dbReference type="Gene3D" id="3.40.50.80">
    <property type="entry name" value="Nucleotide-binding domain of ferredoxin-NADP reductase (FNR) module"/>
    <property type="match status" value="1"/>
</dbReference>
<keyword evidence="11 21" id="KW-1133">Transmembrane helix</keyword>
<evidence type="ECO:0000256" key="21">
    <source>
        <dbReference type="SAM" id="Phobius"/>
    </source>
</evidence>
<evidence type="ECO:0000256" key="2">
    <source>
        <dbReference type="ARBA" id="ARBA00001974"/>
    </source>
</evidence>
<keyword evidence="8" id="KW-0274">FAD</keyword>
<feature type="domain" description="Flavodoxin-like" evidence="22">
    <location>
        <begin position="97"/>
        <end position="255"/>
    </location>
</feature>
<keyword evidence="15 21" id="KW-0472">Membrane</keyword>
<evidence type="ECO:0000256" key="6">
    <source>
        <dbReference type="ARBA" id="ARBA00022692"/>
    </source>
</evidence>
<keyword evidence="9" id="KW-0521">NADP</keyword>
<dbReference type="SUPFAM" id="SSF63380">
    <property type="entry name" value="Riboflavin synthase domain-like"/>
    <property type="match status" value="1"/>
</dbReference>
<evidence type="ECO:0000256" key="5">
    <source>
        <dbReference type="ARBA" id="ARBA00022643"/>
    </source>
</evidence>
<organism evidence="24 25">
    <name type="scientific">Exophiala dermatitidis</name>
    <name type="common">Black yeast-like fungus</name>
    <name type="synonym">Wangiella dermatitidis</name>
    <dbReference type="NCBI Taxonomy" id="5970"/>
    <lineage>
        <taxon>Eukaryota</taxon>
        <taxon>Fungi</taxon>
        <taxon>Dikarya</taxon>
        <taxon>Ascomycota</taxon>
        <taxon>Pezizomycotina</taxon>
        <taxon>Eurotiomycetes</taxon>
        <taxon>Chaetothyriomycetidae</taxon>
        <taxon>Chaetothyriales</taxon>
        <taxon>Herpotrichiellaceae</taxon>
        <taxon>Exophiala</taxon>
    </lineage>
</organism>
<evidence type="ECO:0000256" key="16">
    <source>
        <dbReference type="ARBA" id="ARBA00023166"/>
    </source>
</evidence>
<evidence type="ECO:0000256" key="19">
    <source>
        <dbReference type="ARBA" id="ARBA00049342"/>
    </source>
</evidence>
<keyword evidence="13" id="KW-0756">Sterol biosynthesis</keyword>
<dbReference type="Proteomes" id="UP001161757">
    <property type="component" value="Unassembled WGS sequence"/>
</dbReference>
<evidence type="ECO:0000256" key="12">
    <source>
        <dbReference type="ARBA" id="ARBA00023002"/>
    </source>
</evidence>
<dbReference type="Gene3D" id="2.40.30.10">
    <property type="entry name" value="Translation factors"/>
    <property type="match status" value="1"/>
</dbReference>
<dbReference type="GO" id="GO:0050660">
    <property type="term" value="F:flavin adenine dinucleotide binding"/>
    <property type="evidence" value="ECO:0007669"/>
    <property type="project" value="TreeGrafter"/>
</dbReference>
<dbReference type="Pfam" id="PF00175">
    <property type="entry name" value="NAD_binding_1"/>
    <property type="match status" value="1"/>
</dbReference>
<evidence type="ECO:0000313" key="24">
    <source>
        <dbReference type="EMBL" id="KAJ8994118.1"/>
    </source>
</evidence>
<dbReference type="InterPro" id="IPR008254">
    <property type="entry name" value="Flavodoxin/NO_synth"/>
</dbReference>
<dbReference type="PROSITE" id="PS50902">
    <property type="entry name" value="FLAVODOXIN_LIKE"/>
    <property type="match status" value="1"/>
</dbReference>
<dbReference type="GO" id="GO:0003958">
    <property type="term" value="F:NADPH-hemoprotein reductase activity"/>
    <property type="evidence" value="ECO:0007669"/>
    <property type="project" value="UniProtKB-EC"/>
</dbReference>
<dbReference type="EMBL" id="JAJGCB010000003">
    <property type="protein sequence ID" value="KAJ8994118.1"/>
    <property type="molecule type" value="Genomic_DNA"/>
</dbReference>
<evidence type="ECO:0000256" key="8">
    <source>
        <dbReference type="ARBA" id="ARBA00022827"/>
    </source>
</evidence>
<dbReference type="PANTHER" id="PTHR19384:SF108">
    <property type="entry name" value="NADPH--CYTOCHROME P450 REDUCTASE"/>
    <property type="match status" value="1"/>
</dbReference>
<feature type="region of interest" description="Disordered" evidence="20">
    <location>
        <begin position="67"/>
        <end position="87"/>
    </location>
</feature>
<dbReference type="InterPro" id="IPR039261">
    <property type="entry name" value="FNR_nucleotide-bd"/>
</dbReference>
<sequence>MASANFMSETTFPVFLRQLNLPLHPAVWTDYVALVVFAGLLVVYLTRGLLWDVPDPYYHVYFERPQSDGKDQNSAKSNQTKAQRSIAKKLNETDKRAVIFWGSQSGTAERFATQLAKECQSRFGLGCLAADLSDYDAESIAELAPTQLAIFILSTYGEGDPSDNATGFWDWINNNLNNSNNRATTHPAAAPLLSNLQYAAFGLGNSNYKYFNRVVDVVAQTLTENGATLLLPVGKADDAQRSTEEDFLAWKDALYAMFRTYLGLEERVVEYQPAITIVEDESLTSIDLHHGEPVGVINNSNNCSPIRALSIKNARELFAPSLSGTDRNCVHMELDLAEYPDIHYKTGDHLGVWPINPNHEVDELLTALQLHERQDVPVLLKSVEGEGAKLQLPSPTTVRALFTHYLEVSAPVSRSTIQGLLAFAPTAEAKSYLLKLAQDKDVYASYLATTHLTLGRLLRLASPNEPWTALPLSFVVEALPPIQPRYYSISSSSVLSPRRAAITALVAADALPANPQQKINGVASNYLLALSKSQSSHAHDSASAEAKDIAPPEIDATTYDVAGPSNLLQGTKLFAHVRKSKFKLPLQSSCPIIMVAAGTGLAPFRAFVAERAKLHSIGKPVGEMLLFFGCRHPDEDFIYRDELMRVAVAGSDQDSDSSPLLKVVTAFSRLPGEPKVYVQQRVREYGRQVVDLIEDKGANFYICGRAAMAREVGASVAEAIKEARGWDDSQVKSWTEGLKRRGKWREDVWG</sequence>
<feature type="domain" description="FAD-binding FR-type" evidence="23">
    <location>
        <begin position="304"/>
        <end position="571"/>
    </location>
</feature>
<keyword evidence="16" id="KW-1207">Sterol metabolism</keyword>
<dbReference type="Gene3D" id="1.20.990.10">
    <property type="entry name" value="NADPH-cytochrome p450 Reductase, Chain A, domain 3"/>
    <property type="match status" value="1"/>
</dbReference>
<evidence type="ECO:0000256" key="10">
    <source>
        <dbReference type="ARBA" id="ARBA00022955"/>
    </source>
</evidence>
<keyword evidence="7" id="KW-0256">Endoplasmic reticulum</keyword>
<evidence type="ECO:0000313" key="25">
    <source>
        <dbReference type="Proteomes" id="UP001161757"/>
    </source>
</evidence>
<comment type="cofactor">
    <cofactor evidence="2">
        <name>FAD</name>
        <dbReference type="ChEBI" id="CHEBI:57692"/>
    </cofactor>
</comment>